<evidence type="ECO:0000313" key="3">
    <source>
        <dbReference type="Proteomes" id="UP000029278"/>
    </source>
</evidence>
<sequence>MSKAYLALLRNCIVLAYIMAEAHLVLKKIQAQFIVRQ</sequence>
<dbReference type="Proteomes" id="UP000029278">
    <property type="component" value="Unassembled WGS sequence"/>
</dbReference>
<evidence type="ECO:0000256" key="1">
    <source>
        <dbReference type="SAM" id="Phobius"/>
    </source>
</evidence>
<name>A0A090Y9Q3_PAEMA</name>
<dbReference type="AlphaFoldDB" id="A0A090Y9Q3"/>
<dbReference type="EMBL" id="JMQA01000047">
    <property type="protein sequence ID" value="KFM94542.1"/>
    <property type="molecule type" value="Genomic_DNA"/>
</dbReference>
<keyword evidence="1" id="KW-0472">Membrane</keyword>
<comment type="caution">
    <text evidence="2">The sequence shown here is derived from an EMBL/GenBank/DDBJ whole genome shotgun (WGS) entry which is preliminary data.</text>
</comment>
<keyword evidence="1" id="KW-0812">Transmembrane</keyword>
<proteinExistence type="predicted"/>
<keyword evidence="3" id="KW-1185">Reference proteome</keyword>
<reference evidence="2 3" key="1">
    <citation type="submission" date="2014-04" db="EMBL/GenBank/DDBJ databases">
        <authorList>
            <person name="Bishop-Lilly K.A."/>
            <person name="Broomall S.M."/>
            <person name="Chain P.S."/>
            <person name="Chertkov O."/>
            <person name="Coyne S.R."/>
            <person name="Daligault H.E."/>
            <person name="Davenport K.W."/>
            <person name="Erkkila T."/>
            <person name="Frey K.G."/>
            <person name="Gibbons H.S."/>
            <person name="Gu W."/>
            <person name="Jaissle J."/>
            <person name="Johnson S.L."/>
            <person name="Koroleva G.I."/>
            <person name="Ladner J.T."/>
            <person name="Lo C.-C."/>
            <person name="Minogue T.D."/>
            <person name="Munk C."/>
            <person name="Palacios G.F."/>
            <person name="Redden C.L."/>
            <person name="Rosenzweig C.N."/>
            <person name="Scholz M.B."/>
            <person name="Teshima H."/>
            <person name="Xu Y."/>
        </authorList>
    </citation>
    <scope>NUCLEOTIDE SEQUENCE [LARGE SCALE GENOMIC DNA]</scope>
    <source>
        <strain evidence="2 3">8244</strain>
    </source>
</reference>
<organism evidence="2 3">
    <name type="scientific">Paenibacillus macerans</name>
    <name type="common">Bacillus macerans</name>
    <dbReference type="NCBI Taxonomy" id="44252"/>
    <lineage>
        <taxon>Bacteria</taxon>
        <taxon>Bacillati</taxon>
        <taxon>Bacillota</taxon>
        <taxon>Bacilli</taxon>
        <taxon>Bacillales</taxon>
        <taxon>Paenibacillaceae</taxon>
        <taxon>Paenibacillus</taxon>
    </lineage>
</organism>
<gene>
    <name evidence="2" type="ORF">DJ90_1252</name>
</gene>
<evidence type="ECO:0000313" key="2">
    <source>
        <dbReference type="EMBL" id="KFM94542.1"/>
    </source>
</evidence>
<keyword evidence="1" id="KW-1133">Transmembrane helix</keyword>
<dbReference type="STRING" id="44252.DJ90_1252"/>
<feature type="transmembrane region" description="Helical" evidence="1">
    <location>
        <begin position="6"/>
        <end position="26"/>
    </location>
</feature>
<accession>A0A090Y9Q3</accession>
<dbReference type="HOGENOM" id="CLU_3346697_0_0_9"/>
<protein>
    <submittedName>
        <fullName evidence="2">Uncharacterized protein</fullName>
    </submittedName>
</protein>